<dbReference type="InterPro" id="IPR011042">
    <property type="entry name" value="6-blade_b-propeller_TolB-like"/>
</dbReference>
<comment type="caution">
    <text evidence="4">The sequence shown here is derived from an EMBL/GenBank/DDBJ whole genome shotgun (WGS) entry which is preliminary data.</text>
</comment>
<gene>
    <name evidence="4" type="ORF">CSR02_12215</name>
</gene>
<proteinExistence type="predicted"/>
<dbReference type="RefSeq" id="WP_099541829.1">
    <property type="nucleotide sequence ID" value="NZ_PEBQ01000150.1"/>
</dbReference>
<reference evidence="4 5" key="1">
    <citation type="submission" date="2017-10" db="EMBL/GenBank/DDBJ databases">
        <title>Genomic analysis of the genus Acetobacter.</title>
        <authorList>
            <person name="Kim K.H."/>
            <person name="Chun B.H."/>
            <person name="Son A.R."/>
            <person name="Jeon C.O."/>
        </authorList>
    </citation>
    <scope>NUCLEOTIDE SEQUENCE [LARGE SCALE GENOMIC DNA]</scope>
    <source>
        <strain evidence="4 5">LHT 2458</strain>
    </source>
</reference>
<sequence length="374" mass="40904">MQISRRVSFVAALVLAVGVANLAARAQSVSAPVLRTVYSSNRIMNAVTTTDTGHVFMSFPYWGGGGQGPTVGELLPNGTMQPFPDAAWNNWAQSHDALHSFVRVNAIRIGPDGLLWVVDSGEANVGGKPNPAHGAPPKLVAFDPVTRHPVHLIVLRQGTTQYSYVDDLRFHNNTLILTDAGDPALILVDLRNGTQRRVLSHRPCVTDERPMRAEGHILMTGNREARVHADQLEVSPDGKILYFQPSSGPMWKVAMADLENTSLTDTQLNARVKLFYDTPTTGGTAIDGDGNLYVSDVDRLRILKITSDGKATVFIADPRLVWADAMWITASGSLWIPAIQLNRTATFQRDGISRVKLPVNIYAIDAHLKPSRQY</sequence>
<organism evidence="4 5">
    <name type="scientific">Acetobacter pomorum</name>
    <dbReference type="NCBI Taxonomy" id="65959"/>
    <lineage>
        <taxon>Bacteria</taxon>
        <taxon>Pseudomonadati</taxon>
        <taxon>Pseudomonadota</taxon>
        <taxon>Alphaproteobacteria</taxon>
        <taxon>Acetobacterales</taxon>
        <taxon>Acetobacteraceae</taxon>
        <taxon>Acetobacter</taxon>
    </lineage>
</organism>
<feature type="chain" id="PRO_5013955684" evidence="3">
    <location>
        <begin position="27"/>
        <end position="374"/>
    </location>
</feature>
<dbReference type="GO" id="GO:0005576">
    <property type="term" value="C:extracellular region"/>
    <property type="evidence" value="ECO:0007669"/>
    <property type="project" value="UniProtKB-SubCell"/>
</dbReference>
<evidence type="ECO:0000256" key="3">
    <source>
        <dbReference type="SAM" id="SignalP"/>
    </source>
</evidence>
<dbReference type="SUPFAM" id="SSF63829">
    <property type="entry name" value="Calcium-dependent phosphotriesterase"/>
    <property type="match status" value="1"/>
</dbReference>
<evidence type="ECO:0000256" key="2">
    <source>
        <dbReference type="ARBA" id="ARBA00022525"/>
    </source>
</evidence>
<keyword evidence="3" id="KW-0732">Signal</keyword>
<evidence type="ECO:0000313" key="5">
    <source>
        <dbReference type="Proteomes" id="UP000228751"/>
    </source>
</evidence>
<feature type="signal peptide" evidence="3">
    <location>
        <begin position="1"/>
        <end position="26"/>
    </location>
</feature>
<evidence type="ECO:0000256" key="1">
    <source>
        <dbReference type="ARBA" id="ARBA00004613"/>
    </source>
</evidence>
<accession>A0A2G4R9U8</accession>
<dbReference type="Pfam" id="PF03022">
    <property type="entry name" value="MRJP"/>
    <property type="match status" value="1"/>
</dbReference>
<keyword evidence="2" id="KW-0964">Secreted</keyword>
<dbReference type="Proteomes" id="UP000228751">
    <property type="component" value="Unassembled WGS sequence"/>
</dbReference>
<dbReference type="OrthoDB" id="9797664at2"/>
<comment type="subcellular location">
    <subcellularLocation>
        <location evidence="1">Secreted</location>
    </subcellularLocation>
</comment>
<dbReference type="AlphaFoldDB" id="A0A2G4R9U8"/>
<dbReference type="InterPro" id="IPR017996">
    <property type="entry name" value="MRJP/yellow-related"/>
</dbReference>
<dbReference type="Gene3D" id="2.120.10.30">
    <property type="entry name" value="TolB, C-terminal domain"/>
    <property type="match status" value="1"/>
</dbReference>
<keyword evidence="5" id="KW-1185">Reference proteome</keyword>
<dbReference type="PANTHER" id="PTHR10009">
    <property type="entry name" value="PROTEIN YELLOW-RELATED"/>
    <property type="match status" value="1"/>
</dbReference>
<dbReference type="PANTHER" id="PTHR10009:SF18">
    <property type="entry name" value="PROTEIN YELLOW-LIKE PROTEIN"/>
    <property type="match status" value="1"/>
</dbReference>
<evidence type="ECO:0000313" key="4">
    <source>
        <dbReference type="EMBL" id="PHY93290.1"/>
    </source>
</evidence>
<protein>
    <submittedName>
        <fullName evidence="4">Gluconolactonase</fullName>
    </submittedName>
</protein>
<name>A0A2G4R9U8_9PROT</name>
<dbReference type="EMBL" id="PEBQ01000150">
    <property type="protein sequence ID" value="PHY93290.1"/>
    <property type="molecule type" value="Genomic_DNA"/>
</dbReference>